<dbReference type="Proteomes" id="UP001501116">
    <property type="component" value="Unassembled WGS sequence"/>
</dbReference>
<proteinExistence type="predicted"/>
<evidence type="ECO:0000313" key="2">
    <source>
        <dbReference type="Proteomes" id="UP001501116"/>
    </source>
</evidence>
<reference evidence="2" key="1">
    <citation type="journal article" date="2019" name="Int. J. Syst. Evol. Microbiol.">
        <title>The Global Catalogue of Microorganisms (GCM) 10K type strain sequencing project: providing services to taxonomists for standard genome sequencing and annotation.</title>
        <authorList>
            <consortium name="The Broad Institute Genomics Platform"/>
            <consortium name="The Broad Institute Genome Sequencing Center for Infectious Disease"/>
            <person name="Wu L."/>
            <person name="Ma J."/>
        </authorList>
    </citation>
    <scope>NUCLEOTIDE SEQUENCE [LARGE SCALE GENOMIC DNA]</scope>
    <source>
        <strain evidence="2">JCM 14545</strain>
    </source>
</reference>
<accession>A0ABP5DAG8</accession>
<name>A0ABP5DAG8_9PSEU</name>
<organism evidence="1 2">
    <name type="scientific">Amycolatopsis minnesotensis</name>
    <dbReference type="NCBI Taxonomy" id="337894"/>
    <lineage>
        <taxon>Bacteria</taxon>
        <taxon>Bacillati</taxon>
        <taxon>Actinomycetota</taxon>
        <taxon>Actinomycetes</taxon>
        <taxon>Pseudonocardiales</taxon>
        <taxon>Pseudonocardiaceae</taxon>
        <taxon>Amycolatopsis</taxon>
    </lineage>
</organism>
<gene>
    <name evidence="1" type="ORF">GCM10009754_60730</name>
</gene>
<evidence type="ECO:0000313" key="1">
    <source>
        <dbReference type="EMBL" id="GAA1976844.1"/>
    </source>
</evidence>
<dbReference type="EMBL" id="BAAANN010000028">
    <property type="protein sequence ID" value="GAA1976844.1"/>
    <property type="molecule type" value="Genomic_DNA"/>
</dbReference>
<protein>
    <recommendedName>
        <fullName evidence="3">Hpt domain-containing protein</fullName>
    </recommendedName>
</protein>
<evidence type="ECO:0008006" key="3">
    <source>
        <dbReference type="Google" id="ProtNLM"/>
    </source>
</evidence>
<keyword evidence="2" id="KW-1185">Reference proteome</keyword>
<sequence length="125" mass="12671">MAVDDTDRPALPLTIAAAHFAACAEELASGARDAGVGNAADLAEIVERLLSGQRDISRALVRLSALVRAGHDTGKLAAVPSAELIALAEVLRAAGSAAGYSAEALAECGPALDVLVHSTDEDTRL</sequence>
<comment type="caution">
    <text evidence="1">The sequence shown here is derived from an EMBL/GenBank/DDBJ whole genome shotgun (WGS) entry which is preliminary data.</text>
</comment>